<dbReference type="AlphaFoldDB" id="A0A1S1UA55"/>
<dbReference type="Pfam" id="PF11954">
    <property type="entry name" value="DUF3471"/>
    <property type="match status" value="1"/>
</dbReference>
<evidence type="ECO:0008006" key="6">
    <source>
        <dbReference type="Google" id="ProtNLM"/>
    </source>
</evidence>
<dbReference type="InterPro" id="IPR012338">
    <property type="entry name" value="Beta-lactam/transpept-like"/>
</dbReference>
<feature type="signal peptide" evidence="1">
    <location>
        <begin position="1"/>
        <end position="22"/>
    </location>
</feature>
<evidence type="ECO:0000259" key="3">
    <source>
        <dbReference type="Pfam" id="PF11954"/>
    </source>
</evidence>
<proteinExistence type="predicted"/>
<protein>
    <recommendedName>
        <fullName evidence="6">Serine hydrolase</fullName>
    </recommendedName>
</protein>
<evidence type="ECO:0000259" key="2">
    <source>
        <dbReference type="Pfam" id="PF00144"/>
    </source>
</evidence>
<evidence type="ECO:0000256" key="1">
    <source>
        <dbReference type="SAM" id="SignalP"/>
    </source>
</evidence>
<feature type="domain" description="Beta-lactamase-related" evidence="2">
    <location>
        <begin position="52"/>
        <end position="363"/>
    </location>
</feature>
<name>A0A1S1UA55_9BURK</name>
<dbReference type="PANTHER" id="PTHR46825">
    <property type="entry name" value="D-ALANYL-D-ALANINE-CARBOXYPEPTIDASE/ENDOPEPTIDASE AMPH"/>
    <property type="match status" value="1"/>
</dbReference>
<reference evidence="4 5" key="1">
    <citation type="submission" date="2015-06" db="EMBL/GenBank/DDBJ databases">
        <title>Draft genome sequencing of a biphenyl-degrading bacterium, Janthinobacterium lividum MEG1.</title>
        <authorList>
            <person name="Shimodaira J."/>
            <person name="Hatta T."/>
        </authorList>
    </citation>
    <scope>NUCLEOTIDE SEQUENCE [LARGE SCALE GENOMIC DNA]</scope>
    <source>
        <strain evidence="4 5">MEG1</strain>
    </source>
</reference>
<evidence type="ECO:0000313" key="4">
    <source>
        <dbReference type="EMBL" id="OHV96998.1"/>
    </source>
</evidence>
<dbReference type="Pfam" id="PF00144">
    <property type="entry name" value="Beta-lactamase"/>
    <property type="match status" value="1"/>
</dbReference>
<keyword evidence="1" id="KW-0732">Signal</keyword>
<comment type="caution">
    <text evidence="4">The sequence shown here is derived from an EMBL/GenBank/DDBJ whole genome shotgun (WGS) entry which is preliminary data.</text>
</comment>
<dbReference type="RefSeq" id="WP_071076128.1">
    <property type="nucleotide sequence ID" value="NZ_LFKP01000005.1"/>
</dbReference>
<dbReference type="InterPro" id="IPR050491">
    <property type="entry name" value="AmpC-like"/>
</dbReference>
<feature type="chain" id="PRO_5010225831" description="Serine hydrolase" evidence="1">
    <location>
        <begin position="23"/>
        <end position="560"/>
    </location>
</feature>
<evidence type="ECO:0000313" key="5">
    <source>
        <dbReference type="Proteomes" id="UP000179840"/>
    </source>
</evidence>
<dbReference type="Gene3D" id="3.40.710.10">
    <property type="entry name" value="DD-peptidase/beta-lactamase superfamily"/>
    <property type="match status" value="1"/>
</dbReference>
<sequence length="560" mass="60919">MFKVSSICLATLILLQTPASWAGQPAPLSARQQALAAHIDASIAPYYKSTDPGAVVIVVKDGLPLLRKAYGLASVQDGQPLTPDMSLRLGSISKQFTAVAILLLADQGKLALTDDITTFLPDYPTHGKKITIAQLLAHTSGIHDYTVKPEFVPNSTKDLSVAQMIDFFKNDPLDFEPGTQWRYSSSGYFLLGAIIEKAAGQPYATFMEQQIFVPLGMNDTAYEGHERQPGKRAAGHIRSGEAYVPNLPLSMTQPYAAGALVSTVDDLARWDAAISDGKLLKAATWQLAFTPVKLNDGKATRYGYGWMLGTWQNTPVIHHGGGINGFATYAMRLPKEKVYVAVLENSDTGLVDPDVVARKAAAVAVGRPYPEIKVITLKPAILDAYAGVYAINDKAGYTIRNFEGNLLLQRTGRPAQRMLAYSPNGFLIENTLTTAEFERGPKGEAQLILNDGGESKSVHERASAAKPARTVIAMTTAQFDTYVGKYALAPEVYLEVTREGDKFFAQVTGFRKLAMLPMSETAFFSNEVDAEVRFSKDADGKTQQLVLRQEGQDMPAKRVN</sequence>
<dbReference type="InterPro" id="IPR001466">
    <property type="entry name" value="Beta-lactam-related"/>
</dbReference>
<accession>A0A1S1UA55</accession>
<dbReference type="Proteomes" id="UP000179840">
    <property type="component" value="Unassembled WGS sequence"/>
</dbReference>
<feature type="domain" description="Peptidase S12 Pab87-related C-terminal" evidence="3">
    <location>
        <begin position="469"/>
        <end position="548"/>
    </location>
</feature>
<dbReference type="SUPFAM" id="SSF56601">
    <property type="entry name" value="beta-lactamase/transpeptidase-like"/>
    <property type="match status" value="1"/>
</dbReference>
<organism evidence="4 5">
    <name type="scientific">Janthinobacterium lividum</name>
    <dbReference type="NCBI Taxonomy" id="29581"/>
    <lineage>
        <taxon>Bacteria</taxon>
        <taxon>Pseudomonadati</taxon>
        <taxon>Pseudomonadota</taxon>
        <taxon>Betaproteobacteria</taxon>
        <taxon>Burkholderiales</taxon>
        <taxon>Oxalobacteraceae</taxon>
        <taxon>Janthinobacterium</taxon>
    </lineage>
</organism>
<dbReference type="PANTHER" id="PTHR46825:SF9">
    <property type="entry name" value="BETA-LACTAMASE-RELATED DOMAIN-CONTAINING PROTEIN"/>
    <property type="match status" value="1"/>
</dbReference>
<dbReference type="InterPro" id="IPR021860">
    <property type="entry name" value="Peptidase_S12_Pab87-rel_C"/>
</dbReference>
<dbReference type="EMBL" id="LFKP01000005">
    <property type="protein sequence ID" value="OHV96998.1"/>
    <property type="molecule type" value="Genomic_DNA"/>
</dbReference>
<gene>
    <name evidence="4" type="ORF">AKG95_06690</name>
</gene>